<dbReference type="RefSeq" id="WP_203866552.1">
    <property type="nucleotide sequence ID" value="NZ_BONW01000013.1"/>
</dbReference>
<dbReference type="InterPro" id="IPR025110">
    <property type="entry name" value="AMP-bd_C"/>
</dbReference>
<name>A0ABQ4E004_9ACTN</name>
<gene>
    <name evidence="3" type="ORF">Pen02_29690</name>
</gene>
<dbReference type="InterPro" id="IPR045851">
    <property type="entry name" value="AMP-bd_C_sf"/>
</dbReference>
<organism evidence="3 4">
    <name type="scientific">Plantactinospora endophytica</name>
    <dbReference type="NCBI Taxonomy" id="673535"/>
    <lineage>
        <taxon>Bacteria</taxon>
        <taxon>Bacillati</taxon>
        <taxon>Actinomycetota</taxon>
        <taxon>Actinomycetes</taxon>
        <taxon>Micromonosporales</taxon>
        <taxon>Micromonosporaceae</taxon>
        <taxon>Plantactinospora</taxon>
    </lineage>
</organism>
<dbReference type="Proteomes" id="UP000646749">
    <property type="component" value="Unassembled WGS sequence"/>
</dbReference>
<keyword evidence="3" id="KW-0436">Ligase</keyword>
<dbReference type="EMBL" id="BONW01000013">
    <property type="protein sequence ID" value="GIG88033.1"/>
    <property type="molecule type" value="Genomic_DNA"/>
</dbReference>
<dbReference type="InterPro" id="IPR000873">
    <property type="entry name" value="AMP-dep_synth/lig_dom"/>
</dbReference>
<feature type="domain" description="AMP-dependent synthetase/ligase" evidence="1">
    <location>
        <begin position="20"/>
        <end position="371"/>
    </location>
</feature>
<accession>A0ABQ4E004</accession>
<evidence type="ECO:0000313" key="3">
    <source>
        <dbReference type="EMBL" id="GIG88033.1"/>
    </source>
</evidence>
<dbReference type="SUPFAM" id="SSF56801">
    <property type="entry name" value="Acetyl-CoA synthetase-like"/>
    <property type="match status" value="1"/>
</dbReference>
<evidence type="ECO:0000259" key="1">
    <source>
        <dbReference type="Pfam" id="PF00501"/>
    </source>
</evidence>
<proteinExistence type="predicted"/>
<feature type="domain" description="AMP-binding enzyme C-terminal" evidence="2">
    <location>
        <begin position="427"/>
        <end position="495"/>
    </location>
</feature>
<dbReference type="GO" id="GO:0016874">
    <property type="term" value="F:ligase activity"/>
    <property type="evidence" value="ECO:0007669"/>
    <property type="project" value="UniProtKB-KW"/>
</dbReference>
<evidence type="ECO:0000313" key="4">
    <source>
        <dbReference type="Proteomes" id="UP000646749"/>
    </source>
</evidence>
<dbReference type="Pfam" id="PF00501">
    <property type="entry name" value="AMP-binding"/>
    <property type="match status" value="1"/>
</dbReference>
<sequence length="510" mass="54333">MNAVLPQEAERVKLVPAMLDRAVLARAEATAVRDRDGALTYAELDRLSWAARTWFAEQGVGPGDRIVIRATGRGLMVAALYGCLRLGAVAVPYSPELTPHQLDYLVSDTAPALLIGADPDQSARYAVPGATLDGLAAGLAAVSERPAVLGAGTPPGPAPDDLALLLYTSGSTAQPKAVACTHAQICFAAGAIADRVRYRPEDVVFCRLPLSFDYGLYQVFLSTLAGCTLVLADAGQHTNLIGQLARHGATVVPLVPSLATMLLALGARQSVAAQEVRVRLFTNTGEQLPPATADALRARFPGSGVQMMFGTTECKRITVSETDAYLTRPGSVGRALPGTRVRILGPTGDQLPPGEIGEICVSGPHLMEGYWNAPELTAERYRRDAGTGERVLHTGDFGRLDADGHLYFEGRRDHIFKLRGIRISTTEVESAAAALPGVRTVAVVPPAVGREATVWVAGETTGEDVLRHLRELLGPAKTPPRCRVLPALPLTRNGKVDRLRLERMTQESET</sequence>
<dbReference type="Gene3D" id="3.30.300.30">
    <property type="match status" value="1"/>
</dbReference>
<reference evidence="3 4" key="1">
    <citation type="submission" date="2021-01" db="EMBL/GenBank/DDBJ databases">
        <title>Whole genome shotgun sequence of Plantactinospora endophytica NBRC 110450.</title>
        <authorList>
            <person name="Komaki H."/>
            <person name="Tamura T."/>
        </authorList>
    </citation>
    <scope>NUCLEOTIDE SEQUENCE [LARGE SCALE GENOMIC DNA]</scope>
    <source>
        <strain evidence="3 4">NBRC 110450</strain>
    </source>
</reference>
<dbReference type="Gene3D" id="3.40.50.12780">
    <property type="entry name" value="N-terminal domain of ligase-like"/>
    <property type="match status" value="1"/>
</dbReference>
<dbReference type="InterPro" id="IPR042099">
    <property type="entry name" value="ANL_N_sf"/>
</dbReference>
<keyword evidence="4" id="KW-1185">Reference proteome</keyword>
<comment type="caution">
    <text evidence="3">The sequence shown here is derived from an EMBL/GenBank/DDBJ whole genome shotgun (WGS) entry which is preliminary data.</text>
</comment>
<evidence type="ECO:0000259" key="2">
    <source>
        <dbReference type="Pfam" id="PF13193"/>
    </source>
</evidence>
<protein>
    <submittedName>
        <fullName evidence="3">Long-chain-fatty-acid--CoA ligase</fullName>
    </submittedName>
</protein>
<dbReference type="Pfam" id="PF13193">
    <property type="entry name" value="AMP-binding_C"/>
    <property type="match status" value="1"/>
</dbReference>
<dbReference type="PANTHER" id="PTHR45527:SF1">
    <property type="entry name" value="FATTY ACID SYNTHASE"/>
    <property type="match status" value="1"/>
</dbReference>
<dbReference type="PANTHER" id="PTHR45527">
    <property type="entry name" value="NONRIBOSOMAL PEPTIDE SYNTHETASE"/>
    <property type="match status" value="1"/>
</dbReference>